<keyword evidence="2" id="KW-0548">Nucleotidyltransferase</keyword>
<proteinExistence type="predicted"/>
<dbReference type="RefSeq" id="WP_305753549.1">
    <property type="nucleotide sequence ID" value="NZ_JAPCKK010000007.1"/>
</dbReference>
<keyword evidence="3" id="KW-1185">Reference proteome</keyword>
<reference evidence="2 3" key="1">
    <citation type="submission" date="2022-10" db="EMBL/GenBank/DDBJ databases">
        <title>Paenibacillus description and whole genome data of maize root bacterial community.</title>
        <authorList>
            <person name="Marton D."/>
            <person name="Farkas M."/>
            <person name="Cserhati M."/>
        </authorList>
    </citation>
    <scope>NUCLEOTIDE SEQUENCE [LARGE SCALE GENOMIC DNA]</scope>
    <source>
        <strain evidence="2 3">P96</strain>
    </source>
</reference>
<dbReference type="InterPro" id="IPR000477">
    <property type="entry name" value="RT_dom"/>
</dbReference>
<sequence>MYQYTRDCMTGGESPKIKGLIEIMSSETAILTAIHKLKSNHGSETPGTDGQRMRDILESDYERVIAGVQSAFGNYNPHPIRRTYIPKLNKPDEKRPLGIPTIVDRIVQECVRSVLEPILEAQFFIHSYGFRPMRDAHMALGRVTNIVHHTGYHWIIEGDISKFFDEVNHTKLIKKLWHMGIRDRRVLVIINKMLKAGIMDELEVNPLGTQQGGIISPLLANAYLDTLDQWIIREWEEKETQKTYADKYVARKML</sequence>
<dbReference type="Proteomes" id="UP001241848">
    <property type="component" value="Unassembled WGS sequence"/>
</dbReference>
<keyword evidence="2" id="KW-0695">RNA-directed DNA polymerase</keyword>
<dbReference type="PANTHER" id="PTHR34047">
    <property type="entry name" value="NUCLEAR INTRON MATURASE 1, MITOCHONDRIAL-RELATED"/>
    <property type="match status" value="1"/>
</dbReference>
<comment type="caution">
    <text evidence="2">The sequence shown here is derived from an EMBL/GenBank/DDBJ whole genome shotgun (WGS) entry which is preliminary data.</text>
</comment>
<dbReference type="PROSITE" id="PS50878">
    <property type="entry name" value="RT_POL"/>
    <property type="match status" value="1"/>
</dbReference>
<organism evidence="2 3">
    <name type="scientific">Paenibacillus zeirhizosphaerae</name>
    <dbReference type="NCBI Taxonomy" id="2987519"/>
    <lineage>
        <taxon>Bacteria</taxon>
        <taxon>Bacillati</taxon>
        <taxon>Bacillota</taxon>
        <taxon>Bacilli</taxon>
        <taxon>Bacillales</taxon>
        <taxon>Paenibacillaceae</taxon>
        <taxon>Paenibacillus</taxon>
    </lineage>
</organism>
<gene>
    <name evidence="2" type="ORF">OIN60_03765</name>
</gene>
<evidence type="ECO:0000313" key="2">
    <source>
        <dbReference type="EMBL" id="MDP4095908.1"/>
    </source>
</evidence>
<feature type="non-terminal residue" evidence="2">
    <location>
        <position position="254"/>
    </location>
</feature>
<dbReference type="InterPro" id="IPR043502">
    <property type="entry name" value="DNA/RNA_pol_sf"/>
</dbReference>
<accession>A0ABT9FMG4</accession>
<feature type="domain" description="Reverse transcriptase" evidence="1">
    <location>
        <begin position="66"/>
        <end position="254"/>
    </location>
</feature>
<dbReference type="PANTHER" id="PTHR34047:SF8">
    <property type="entry name" value="PROTEIN YKFC"/>
    <property type="match status" value="1"/>
</dbReference>
<evidence type="ECO:0000259" key="1">
    <source>
        <dbReference type="PROSITE" id="PS50878"/>
    </source>
</evidence>
<dbReference type="Pfam" id="PF00078">
    <property type="entry name" value="RVT_1"/>
    <property type="match status" value="1"/>
</dbReference>
<name>A0ABT9FMG4_9BACL</name>
<dbReference type="SUPFAM" id="SSF56672">
    <property type="entry name" value="DNA/RNA polymerases"/>
    <property type="match status" value="1"/>
</dbReference>
<dbReference type="GO" id="GO:0003964">
    <property type="term" value="F:RNA-directed DNA polymerase activity"/>
    <property type="evidence" value="ECO:0007669"/>
    <property type="project" value="UniProtKB-KW"/>
</dbReference>
<dbReference type="InterPro" id="IPR051083">
    <property type="entry name" value="GrpII_Intron_Splice-Mob/Def"/>
</dbReference>
<protein>
    <submittedName>
        <fullName evidence="2">Reverse transcriptase domain-containing protein</fullName>
    </submittedName>
</protein>
<evidence type="ECO:0000313" key="3">
    <source>
        <dbReference type="Proteomes" id="UP001241848"/>
    </source>
</evidence>
<keyword evidence="2" id="KW-0808">Transferase</keyword>
<dbReference type="EMBL" id="JAPCKK010000007">
    <property type="protein sequence ID" value="MDP4095908.1"/>
    <property type="molecule type" value="Genomic_DNA"/>
</dbReference>
<dbReference type="CDD" id="cd01651">
    <property type="entry name" value="RT_G2_intron"/>
    <property type="match status" value="1"/>
</dbReference>